<reference evidence="2" key="1">
    <citation type="submission" date="2019-04" db="EMBL/GenBank/DDBJ databases">
        <title>Friends and foes A comparative genomics studyof 23 Aspergillus species from section Flavi.</title>
        <authorList>
            <consortium name="DOE Joint Genome Institute"/>
            <person name="Kjaerbolling I."/>
            <person name="Vesth T."/>
            <person name="Frisvad J.C."/>
            <person name="Nybo J.L."/>
            <person name="Theobald S."/>
            <person name="Kildgaard S."/>
            <person name="Isbrandt T."/>
            <person name="Kuo A."/>
            <person name="Sato A."/>
            <person name="Lyhne E.K."/>
            <person name="Kogle M.E."/>
            <person name="Wiebenga A."/>
            <person name="Kun R.S."/>
            <person name="Lubbers R.J."/>
            <person name="Makela M.R."/>
            <person name="Barry K."/>
            <person name="Chovatia M."/>
            <person name="Clum A."/>
            <person name="Daum C."/>
            <person name="Haridas S."/>
            <person name="He G."/>
            <person name="LaButti K."/>
            <person name="Lipzen A."/>
            <person name="Mondo S."/>
            <person name="Riley R."/>
            <person name="Salamov A."/>
            <person name="Simmons B.A."/>
            <person name="Magnuson J.K."/>
            <person name="Henrissat B."/>
            <person name="Mortensen U.H."/>
            <person name="Larsen T.O."/>
            <person name="Devries R.P."/>
            <person name="Grigoriev I.V."/>
            <person name="Machida M."/>
            <person name="Baker S.E."/>
            <person name="Andersen M.R."/>
        </authorList>
    </citation>
    <scope>NUCLEOTIDE SEQUENCE [LARGE SCALE GENOMIC DNA]</scope>
    <source>
        <strain evidence="2">CBS 130017</strain>
    </source>
</reference>
<gene>
    <name evidence="1" type="ORF">BDV39DRAFT_195755</name>
</gene>
<dbReference type="Pfam" id="PF11951">
    <property type="entry name" value="Fungal_trans_2"/>
    <property type="match status" value="2"/>
</dbReference>
<name>A0A5N6WVU7_9EURO</name>
<dbReference type="AlphaFoldDB" id="A0A5N6WVU7"/>
<proteinExistence type="predicted"/>
<sequence length="281" mass="32446">MIGRYAALQSLRESLGTYGNGEYCYSILDTIIILFSLDVICLGTWRTHLLGAYCLLEACGGIEKWVASVRTQVQIGILLLLDAITSLVNREDCVFPYSYFEALLSMYNGYEWDLFILCEDSWHRVSPVTGLQDEESMQQDVDNMQFAEAWRNGLLLYLYRVFRWVPGCGIPVHILYRARAIMDHVFACRDECMISRQALLPLFFAGCELQEPMSHKRILNLCSSWNDRTRYHMFSTTIPLLEAVKAEQRTKGFEKVWLGQIIDRQHSSDSHFPLHVRICFG</sequence>
<dbReference type="Proteomes" id="UP000325945">
    <property type="component" value="Unassembled WGS sequence"/>
</dbReference>
<protein>
    <recommendedName>
        <fullName evidence="3">Fungal-specific transcription factor domain-containing protein</fullName>
    </recommendedName>
</protein>
<keyword evidence="2" id="KW-1185">Reference proteome</keyword>
<dbReference type="EMBL" id="ML741828">
    <property type="protein sequence ID" value="KAE8323530.1"/>
    <property type="molecule type" value="Genomic_DNA"/>
</dbReference>
<organism evidence="1 2">
    <name type="scientific">Aspergillus sergii</name>
    <dbReference type="NCBI Taxonomy" id="1034303"/>
    <lineage>
        <taxon>Eukaryota</taxon>
        <taxon>Fungi</taxon>
        <taxon>Dikarya</taxon>
        <taxon>Ascomycota</taxon>
        <taxon>Pezizomycotina</taxon>
        <taxon>Eurotiomycetes</taxon>
        <taxon>Eurotiomycetidae</taxon>
        <taxon>Eurotiales</taxon>
        <taxon>Aspergillaceae</taxon>
        <taxon>Aspergillus</taxon>
        <taxon>Aspergillus subgen. Circumdati</taxon>
    </lineage>
</organism>
<dbReference type="InterPro" id="IPR021858">
    <property type="entry name" value="Fun_TF"/>
</dbReference>
<evidence type="ECO:0000313" key="1">
    <source>
        <dbReference type="EMBL" id="KAE8323530.1"/>
    </source>
</evidence>
<evidence type="ECO:0008006" key="3">
    <source>
        <dbReference type="Google" id="ProtNLM"/>
    </source>
</evidence>
<accession>A0A5N6WVU7</accession>
<evidence type="ECO:0000313" key="2">
    <source>
        <dbReference type="Proteomes" id="UP000325945"/>
    </source>
</evidence>